<dbReference type="InterPro" id="IPR027417">
    <property type="entry name" value="P-loop_NTPase"/>
</dbReference>
<protein>
    <submittedName>
        <fullName evidence="1">Kinase</fullName>
    </submittedName>
</protein>
<dbReference type="EMBL" id="JACYXI010000017">
    <property type="protein sequence ID" value="MBD8893951.1"/>
    <property type="molecule type" value="Genomic_DNA"/>
</dbReference>
<evidence type="ECO:0000313" key="2">
    <source>
        <dbReference type="Proteomes" id="UP000632063"/>
    </source>
</evidence>
<organism evidence="1 2">
    <name type="scientific">Roseibium litorale</name>
    <dbReference type="NCBI Taxonomy" id="2803841"/>
    <lineage>
        <taxon>Bacteria</taxon>
        <taxon>Pseudomonadati</taxon>
        <taxon>Pseudomonadota</taxon>
        <taxon>Alphaproteobacteria</taxon>
        <taxon>Hyphomicrobiales</taxon>
        <taxon>Stappiaceae</taxon>
        <taxon>Roseibium</taxon>
    </lineage>
</organism>
<proteinExistence type="predicted"/>
<name>A0ABR9CUM7_9HYPH</name>
<dbReference type="Proteomes" id="UP000632063">
    <property type="component" value="Unassembled WGS sequence"/>
</dbReference>
<sequence length="178" mass="19906">MKMIGDRSTRLIVLRGNSGSGKSALAAAIRSNRPRGIAIIGQDNLRRTILHLPDKKPSLTAEYIDLSAHFALKNGLNVVIEGILYNEIYGSMLRRLISAHEGVTRCYRYRLSFEETLKRHATKPDAADFGEIEMRQWWREEDALTGVNETIIGPEKTLAETTKAVIADCGWEPLTTPI</sequence>
<dbReference type="RefSeq" id="WP_192150415.1">
    <property type="nucleotide sequence ID" value="NZ_JACYXI010000017.1"/>
</dbReference>
<dbReference type="GO" id="GO:0016301">
    <property type="term" value="F:kinase activity"/>
    <property type="evidence" value="ECO:0007669"/>
    <property type="project" value="UniProtKB-KW"/>
</dbReference>
<comment type="caution">
    <text evidence="1">The sequence shown here is derived from an EMBL/GenBank/DDBJ whole genome shotgun (WGS) entry which is preliminary data.</text>
</comment>
<reference evidence="2" key="1">
    <citation type="submission" date="2020-09" db="EMBL/GenBank/DDBJ databases">
        <title>The genome sequence of strain Labrenzia suaedae 4C16A.</title>
        <authorList>
            <person name="Liu Y."/>
        </authorList>
    </citation>
    <scope>NUCLEOTIDE SEQUENCE [LARGE SCALE GENOMIC DNA]</scope>
    <source>
        <strain evidence="2">4C16A</strain>
    </source>
</reference>
<reference evidence="1 2" key="2">
    <citation type="journal article" date="2021" name="Int. J. Syst. Evol. Microbiol.">
        <title>Roseibium litorale sp. nov., isolated from a tidal flat sediment and proposal for the reclassification of Labrenzia polysiphoniae as Roseibium polysiphoniae comb. nov.</title>
        <authorList>
            <person name="Liu Y."/>
            <person name="Pei T."/>
            <person name="Du J."/>
            <person name="Chao M."/>
            <person name="Deng M.R."/>
            <person name="Zhu H."/>
        </authorList>
    </citation>
    <scope>NUCLEOTIDE SEQUENCE [LARGE SCALE GENOMIC DNA]</scope>
    <source>
        <strain evidence="1 2">4C16A</strain>
    </source>
</reference>
<keyword evidence="1" id="KW-0808">Transferase</keyword>
<accession>A0ABR9CUM7</accession>
<keyword evidence="2" id="KW-1185">Reference proteome</keyword>
<dbReference type="SUPFAM" id="SSF52540">
    <property type="entry name" value="P-loop containing nucleoside triphosphate hydrolases"/>
    <property type="match status" value="1"/>
</dbReference>
<gene>
    <name evidence="1" type="ORF">IG616_20580</name>
</gene>
<keyword evidence="1" id="KW-0418">Kinase</keyword>
<dbReference type="Gene3D" id="3.40.50.300">
    <property type="entry name" value="P-loop containing nucleotide triphosphate hydrolases"/>
    <property type="match status" value="1"/>
</dbReference>
<evidence type="ECO:0000313" key="1">
    <source>
        <dbReference type="EMBL" id="MBD8893951.1"/>
    </source>
</evidence>